<name>A0ABS2BSH0_9PSED</name>
<reference evidence="2 3" key="1">
    <citation type="submission" date="2020-08" db="EMBL/GenBank/DDBJ databases">
        <title>Description of novel Pseudomonas species.</title>
        <authorList>
            <person name="Duman M."/>
            <person name="Mulet M."/>
            <person name="Altun S."/>
            <person name="Saticioglu I.B."/>
            <person name="Lalucat J."/>
            <person name="Garcia-Valdes E."/>
        </authorList>
    </citation>
    <scope>NUCLEOTIDE SEQUENCE [LARGE SCALE GENOMIC DNA]</scope>
    <source>
        <strain evidence="2 3">P66</strain>
    </source>
</reference>
<dbReference type="PANTHER" id="PTHR48207:SF3">
    <property type="entry name" value="SUCCINATE--HYDROXYMETHYLGLUTARATE COA-TRANSFERASE"/>
    <property type="match status" value="1"/>
</dbReference>
<evidence type="ECO:0000256" key="1">
    <source>
        <dbReference type="ARBA" id="ARBA00022679"/>
    </source>
</evidence>
<dbReference type="PANTHER" id="PTHR48207">
    <property type="entry name" value="SUCCINATE--HYDROXYMETHYLGLUTARATE COA-TRANSFERASE"/>
    <property type="match status" value="1"/>
</dbReference>
<dbReference type="InterPro" id="IPR003673">
    <property type="entry name" value="CoA-Trfase_fam_III"/>
</dbReference>
<dbReference type="Gene3D" id="3.30.1540.10">
    <property type="entry name" value="formyl-coa transferase, domain 3"/>
    <property type="match status" value="1"/>
</dbReference>
<keyword evidence="3" id="KW-1185">Reference proteome</keyword>
<accession>A0ABS2BSH0</accession>
<dbReference type="InterPro" id="IPR050483">
    <property type="entry name" value="CoA-transferase_III_domain"/>
</dbReference>
<gene>
    <name evidence="2" type="ORF">H8F21_02295</name>
</gene>
<protein>
    <submittedName>
        <fullName evidence="2">CoA transferase</fullName>
    </submittedName>
</protein>
<sequence length="406" mass="43623">MGALSHLRVLDLSRVLAGPWSGQILADLGAEVIKVERPGTGDDTRAWGPPFLKDAYGKNTTEAAYYLSANRNKRSVTIDFTQPEGQRLVRELAAKSDVVIENFKVGGLAAYGLDYESLRVINPQLIYCSITGFGQTGPYAKRAGYDFMIQGLGGLMSLTGLAEGEEGAGPVKVGVALTDILTGLYSTVAVLAALAHRDHDGGGQHIDMALLDVQVACLANQAMNYLTTGTPPNRLGNAHPNIVPYQAFPTSDGDFILTVGNDGQFRKFAEVAGQPQWADDPRFATNKQRVANRTVLIPLIRQATVFKTTAEWVSLLEKAGVPCGPINDLAQMFADPQVKARELAIEMPHPLAGHVPQVASPIRLSETPVEYRNAPPLLGEHTEQILGDVLGMTSSDIERLRTAGVV</sequence>
<dbReference type="InterPro" id="IPR023606">
    <property type="entry name" value="CoA-Trfase_III_dom_1_sf"/>
</dbReference>
<organism evidence="2 3">
    <name type="scientific">Pseudomonas arcuscaelestis</name>
    <dbReference type="NCBI Taxonomy" id="2710591"/>
    <lineage>
        <taxon>Bacteria</taxon>
        <taxon>Pseudomonadati</taxon>
        <taxon>Pseudomonadota</taxon>
        <taxon>Gammaproteobacteria</taxon>
        <taxon>Pseudomonadales</taxon>
        <taxon>Pseudomonadaceae</taxon>
        <taxon>Pseudomonas</taxon>
    </lineage>
</organism>
<dbReference type="GO" id="GO:0016740">
    <property type="term" value="F:transferase activity"/>
    <property type="evidence" value="ECO:0007669"/>
    <property type="project" value="UniProtKB-KW"/>
</dbReference>
<comment type="caution">
    <text evidence="2">The sequence shown here is derived from an EMBL/GenBank/DDBJ whole genome shotgun (WGS) entry which is preliminary data.</text>
</comment>
<keyword evidence="1 2" id="KW-0808">Transferase</keyword>
<dbReference type="Proteomes" id="UP000745663">
    <property type="component" value="Unassembled WGS sequence"/>
</dbReference>
<proteinExistence type="predicted"/>
<dbReference type="Gene3D" id="3.40.50.10540">
    <property type="entry name" value="Crotonobetainyl-coa:carnitine coa-transferase, domain 1"/>
    <property type="match status" value="1"/>
</dbReference>
<dbReference type="SUPFAM" id="SSF89796">
    <property type="entry name" value="CoA-transferase family III (CaiB/BaiF)"/>
    <property type="match status" value="1"/>
</dbReference>
<evidence type="ECO:0000313" key="3">
    <source>
        <dbReference type="Proteomes" id="UP000745663"/>
    </source>
</evidence>
<dbReference type="InterPro" id="IPR044855">
    <property type="entry name" value="CoA-Trfase_III_dom3_sf"/>
</dbReference>
<dbReference type="EMBL" id="JACOPV010000001">
    <property type="protein sequence ID" value="MBM5456395.1"/>
    <property type="molecule type" value="Genomic_DNA"/>
</dbReference>
<evidence type="ECO:0000313" key="2">
    <source>
        <dbReference type="EMBL" id="MBM5456395.1"/>
    </source>
</evidence>
<dbReference type="RefSeq" id="WP_203476950.1">
    <property type="nucleotide sequence ID" value="NZ_JACOPV010000001.1"/>
</dbReference>
<dbReference type="Pfam" id="PF02515">
    <property type="entry name" value="CoA_transf_3"/>
    <property type="match status" value="1"/>
</dbReference>